<evidence type="ECO:0000313" key="3">
    <source>
        <dbReference type="Proteomes" id="UP001589890"/>
    </source>
</evidence>
<proteinExistence type="predicted"/>
<sequence length="94" mass="9877">MGLTADGRYPPGEKPRTVTDSDVNAELERTGTVDESLLGKADIEHDEGAQPHSPRGQAARTAENADNVPEHGNSDPADFHPGGPEAADPPNRTP</sequence>
<evidence type="ECO:0000256" key="1">
    <source>
        <dbReference type="SAM" id="MobiDB-lite"/>
    </source>
</evidence>
<comment type="caution">
    <text evidence="2">The sequence shown here is derived from an EMBL/GenBank/DDBJ whole genome shotgun (WGS) entry which is preliminary data.</text>
</comment>
<dbReference type="RefSeq" id="WP_380044715.1">
    <property type="nucleotide sequence ID" value="NZ_JBHLTC010000008.1"/>
</dbReference>
<accession>A0ABV6QH86</accession>
<feature type="region of interest" description="Disordered" evidence="1">
    <location>
        <begin position="1"/>
        <end position="94"/>
    </location>
</feature>
<reference evidence="2 3" key="1">
    <citation type="submission" date="2024-09" db="EMBL/GenBank/DDBJ databases">
        <authorList>
            <person name="Sun Q."/>
            <person name="Mori K."/>
        </authorList>
    </citation>
    <scope>NUCLEOTIDE SEQUENCE [LARGE SCALE GENOMIC DNA]</scope>
    <source>
        <strain evidence="2 3">CGMCC 1.15906</strain>
    </source>
</reference>
<evidence type="ECO:0000313" key="2">
    <source>
        <dbReference type="EMBL" id="MFC0624004.1"/>
    </source>
</evidence>
<keyword evidence="3" id="KW-1185">Reference proteome</keyword>
<protein>
    <submittedName>
        <fullName evidence="2">Uncharacterized protein</fullName>
    </submittedName>
</protein>
<gene>
    <name evidence="2" type="ORF">ACFFGN_08015</name>
</gene>
<dbReference type="Proteomes" id="UP001589890">
    <property type="component" value="Unassembled WGS sequence"/>
</dbReference>
<name>A0ABV6QH86_9ACTN</name>
<organism evidence="2 3">
    <name type="scientific">Kribbella deserti</name>
    <dbReference type="NCBI Taxonomy" id="1926257"/>
    <lineage>
        <taxon>Bacteria</taxon>
        <taxon>Bacillati</taxon>
        <taxon>Actinomycetota</taxon>
        <taxon>Actinomycetes</taxon>
        <taxon>Propionibacteriales</taxon>
        <taxon>Kribbellaceae</taxon>
        <taxon>Kribbella</taxon>
    </lineage>
</organism>
<dbReference type="EMBL" id="JBHLTC010000008">
    <property type="protein sequence ID" value="MFC0624004.1"/>
    <property type="molecule type" value="Genomic_DNA"/>
</dbReference>